<feature type="domain" description="DUF6850" evidence="1">
    <location>
        <begin position="5"/>
        <end position="316"/>
    </location>
</feature>
<dbReference type="InterPro" id="IPR049236">
    <property type="entry name" value="DUF6850"/>
</dbReference>
<dbReference type="Pfam" id="PF21012">
    <property type="entry name" value="DUF6850"/>
    <property type="match status" value="1"/>
</dbReference>
<name>I5BX04_9BACT</name>
<dbReference type="EMBL" id="AJYA01000047">
    <property type="protein sequence ID" value="EIM74106.1"/>
    <property type="molecule type" value="Genomic_DNA"/>
</dbReference>
<evidence type="ECO:0000313" key="3">
    <source>
        <dbReference type="Proteomes" id="UP000005551"/>
    </source>
</evidence>
<proteinExistence type="predicted"/>
<dbReference type="Proteomes" id="UP000005551">
    <property type="component" value="Unassembled WGS sequence"/>
</dbReference>
<evidence type="ECO:0000259" key="1">
    <source>
        <dbReference type="Pfam" id="PF21012"/>
    </source>
</evidence>
<organism evidence="2 3">
    <name type="scientific">Nitritalea halalkaliphila LW7</name>
    <dbReference type="NCBI Taxonomy" id="1189621"/>
    <lineage>
        <taxon>Bacteria</taxon>
        <taxon>Pseudomonadati</taxon>
        <taxon>Bacteroidota</taxon>
        <taxon>Cytophagia</taxon>
        <taxon>Cytophagales</taxon>
        <taxon>Cyclobacteriaceae</taxon>
        <taxon>Nitritalea</taxon>
    </lineage>
</organism>
<dbReference type="AlphaFoldDB" id="I5BX04"/>
<dbReference type="OrthoDB" id="981055at2"/>
<gene>
    <name evidence="2" type="ORF">A3SI_16455</name>
</gene>
<comment type="caution">
    <text evidence="2">The sequence shown here is derived from an EMBL/GenBank/DDBJ whole genome shotgun (WGS) entry which is preliminary data.</text>
</comment>
<accession>I5BX04</accession>
<protein>
    <recommendedName>
        <fullName evidence="1">DUF6850 domain-containing protein</fullName>
    </recommendedName>
</protein>
<sequence>MSSFFRLQYQVSTAAMDAEPRPLYRANRYQLHLGQNLRLQKGLSLGLAGTFSRGIEENQIGAFAAQEFRLRFMRGLETFTRTAFQSFTRNQFQEEWALQLHAQQQWGKEGFVFLVLGRAQKTFQIRDGIAFPLDAGSGRQETFRLQGGLQRHLSPGTYQQELRATLQNGNGLDPLFQAVNFLHAQREVAGVHLWRNRRQTALYRFDWQWWAQEQEDIAAGAIRHFSVTTLETAASFSLVTIGRSTLLAGPQLGLSLPGASQFPDPTSEVGRFLQQPDLLFYGQQHVTGGVAFTWLWQNLNKDAFSLDLAVAHRQQPKHAFTQYRIQLNYLLY</sequence>
<dbReference type="STRING" id="1189621.A3SI_16455"/>
<reference evidence="2 3" key="1">
    <citation type="submission" date="2012-05" db="EMBL/GenBank/DDBJ databases">
        <title>Genome sequence of Nitritalea halalkaliphila LW7.</title>
        <authorList>
            <person name="Jangir P.K."/>
            <person name="Singh A."/>
            <person name="Shivaji S."/>
            <person name="Sharma R."/>
        </authorList>
    </citation>
    <scope>NUCLEOTIDE SEQUENCE [LARGE SCALE GENOMIC DNA]</scope>
    <source>
        <strain evidence="2 3">LW7</strain>
    </source>
</reference>
<evidence type="ECO:0000313" key="2">
    <source>
        <dbReference type="EMBL" id="EIM74106.1"/>
    </source>
</evidence>
<keyword evidence="3" id="KW-1185">Reference proteome</keyword>